<name>A0A0B7ASM1_9EUPU</name>
<dbReference type="PANTHER" id="PTHR11453">
    <property type="entry name" value="ANION EXCHANGE PROTEIN"/>
    <property type="match status" value="1"/>
</dbReference>
<organism evidence="7">
    <name type="scientific">Arion vulgaris</name>
    <dbReference type="NCBI Taxonomy" id="1028688"/>
    <lineage>
        <taxon>Eukaryota</taxon>
        <taxon>Metazoa</taxon>
        <taxon>Spiralia</taxon>
        <taxon>Lophotrochozoa</taxon>
        <taxon>Mollusca</taxon>
        <taxon>Gastropoda</taxon>
        <taxon>Heterobranchia</taxon>
        <taxon>Euthyneura</taxon>
        <taxon>Panpulmonata</taxon>
        <taxon>Eupulmonata</taxon>
        <taxon>Stylommatophora</taxon>
        <taxon>Helicina</taxon>
        <taxon>Arionoidea</taxon>
        <taxon>Arionidae</taxon>
        <taxon>Arion</taxon>
    </lineage>
</organism>
<reference evidence="7" key="1">
    <citation type="submission" date="2014-12" db="EMBL/GenBank/DDBJ databases">
        <title>Insight into the proteome of Arion vulgaris.</title>
        <authorList>
            <person name="Aradska J."/>
            <person name="Bulat T."/>
            <person name="Smidak R."/>
            <person name="Sarate P."/>
            <person name="Gangsoo J."/>
            <person name="Sialana F."/>
            <person name="Bilban M."/>
            <person name="Lubec G."/>
        </authorList>
    </citation>
    <scope>NUCLEOTIDE SEQUENCE</scope>
    <source>
        <tissue evidence="7">Skin</tissue>
    </source>
</reference>
<dbReference type="PANTHER" id="PTHR11453:SF47">
    <property type="entry name" value="ANION EXCHANGE PROTEIN"/>
    <property type="match status" value="1"/>
</dbReference>
<dbReference type="GO" id="GO:0005452">
    <property type="term" value="F:solute:inorganic anion antiporter activity"/>
    <property type="evidence" value="ECO:0007669"/>
    <property type="project" value="InterPro"/>
</dbReference>
<keyword evidence="4" id="KW-0472">Membrane</keyword>
<feature type="compositionally biased region" description="Acidic residues" evidence="5">
    <location>
        <begin position="85"/>
        <end position="98"/>
    </location>
</feature>
<evidence type="ECO:0000256" key="5">
    <source>
        <dbReference type="SAM" id="MobiDB-lite"/>
    </source>
</evidence>
<evidence type="ECO:0000256" key="2">
    <source>
        <dbReference type="ARBA" id="ARBA00022692"/>
    </source>
</evidence>
<keyword evidence="2" id="KW-0812">Transmembrane</keyword>
<evidence type="ECO:0000259" key="6">
    <source>
        <dbReference type="Pfam" id="PF00955"/>
    </source>
</evidence>
<comment type="subcellular location">
    <subcellularLocation>
        <location evidence="1">Membrane</location>
        <topology evidence="1">Multi-pass membrane protein</topology>
    </subcellularLocation>
</comment>
<dbReference type="InterPro" id="IPR003020">
    <property type="entry name" value="HCO3_transpt_euk"/>
</dbReference>
<protein>
    <recommendedName>
        <fullName evidence="6">Bicarbonate transporter-like transmembrane domain-containing protein</fullName>
    </recommendedName>
</protein>
<dbReference type="InterPro" id="IPR011531">
    <property type="entry name" value="HCO3_transpt-like_TM_dom"/>
</dbReference>
<feature type="region of interest" description="Disordered" evidence="5">
    <location>
        <begin position="85"/>
        <end position="107"/>
    </location>
</feature>
<dbReference type="GO" id="GO:0005886">
    <property type="term" value="C:plasma membrane"/>
    <property type="evidence" value="ECO:0007669"/>
    <property type="project" value="TreeGrafter"/>
</dbReference>
<dbReference type="GO" id="GO:0015701">
    <property type="term" value="P:bicarbonate transport"/>
    <property type="evidence" value="ECO:0007669"/>
    <property type="project" value="TreeGrafter"/>
</dbReference>
<sequence length="107" mass="12645">MFERIKLLLMPVKYHPSVSYVRKVRTMQMHKFTLIQLTCLLCLIVIKSTAASLAFPFMLILLVPFRLKVMPSFFDNTDLSQLDKEEEEFELDDEDDPDFYQQAHMPI</sequence>
<feature type="domain" description="Bicarbonate transporter-like transmembrane" evidence="6">
    <location>
        <begin position="1"/>
        <end position="86"/>
    </location>
</feature>
<dbReference type="GO" id="GO:0051453">
    <property type="term" value="P:regulation of intracellular pH"/>
    <property type="evidence" value="ECO:0007669"/>
    <property type="project" value="TreeGrafter"/>
</dbReference>
<gene>
    <name evidence="7" type="primary">ORF134387</name>
</gene>
<dbReference type="GO" id="GO:0006820">
    <property type="term" value="P:monoatomic anion transport"/>
    <property type="evidence" value="ECO:0007669"/>
    <property type="project" value="InterPro"/>
</dbReference>
<evidence type="ECO:0000256" key="4">
    <source>
        <dbReference type="ARBA" id="ARBA00023136"/>
    </source>
</evidence>
<dbReference type="AlphaFoldDB" id="A0A0B7ASM1"/>
<evidence type="ECO:0000256" key="3">
    <source>
        <dbReference type="ARBA" id="ARBA00022989"/>
    </source>
</evidence>
<evidence type="ECO:0000313" key="7">
    <source>
        <dbReference type="EMBL" id="CEK82951.1"/>
    </source>
</evidence>
<accession>A0A0B7ASM1</accession>
<keyword evidence="3" id="KW-1133">Transmembrane helix</keyword>
<proteinExistence type="predicted"/>
<dbReference type="Pfam" id="PF00955">
    <property type="entry name" value="HCO3_cotransp"/>
    <property type="match status" value="1"/>
</dbReference>
<evidence type="ECO:0000256" key="1">
    <source>
        <dbReference type="ARBA" id="ARBA00004141"/>
    </source>
</evidence>
<dbReference type="EMBL" id="HACG01036086">
    <property type="protein sequence ID" value="CEK82951.1"/>
    <property type="molecule type" value="Transcribed_RNA"/>
</dbReference>